<evidence type="ECO:0008006" key="4">
    <source>
        <dbReference type="Google" id="ProtNLM"/>
    </source>
</evidence>
<dbReference type="RefSeq" id="WP_151693412.1">
    <property type="nucleotide sequence ID" value="NZ_BMGX01000001.1"/>
</dbReference>
<proteinExistence type="predicted"/>
<gene>
    <name evidence="2" type="ORF">F8C82_09815</name>
</gene>
<keyword evidence="3" id="KW-1185">Reference proteome</keyword>
<organism evidence="2 3">
    <name type="scientific">Phaeocystidibacter marisrubri</name>
    <dbReference type="NCBI Taxonomy" id="1577780"/>
    <lineage>
        <taxon>Bacteria</taxon>
        <taxon>Pseudomonadati</taxon>
        <taxon>Bacteroidota</taxon>
        <taxon>Flavobacteriia</taxon>
        <taxon>Flavobacteriales</taxon>
        <taxon>Phaeocystidibacteraceae</taxon>
        <taxon>Phaeocystidibacter</taxon>
    </lineage>
</organism>
<feature type="chain" id="PRO_5026978228" description="Lipocalin family protein" evidence="1">
    <location>
        <begin position="27"/>
        <end position="140"/>
    </location>
</feature>
<dbReference type="AlphaFoldDB" id="A0A6L3ZDP1"/>
<name>A0A6L3ZDP1_9FLAO</name>
<sequence length="140" mass="15430">MKSAKLKSLKRLTRILGLSVFLFLVACEEDPINVDDRTQWLGAWVCNETSGDFAPQSYTITVYEGVQLDEITITGLHNEGTSWTIDANVYNRQLQIPSQTVDGLTISGSGSINSTGEQVNMTFTFNDGTGADNVVAYWTR</sequence>
<dbReference type="Proteomes" id="UP000484164">
    <property type="component" value="Unassembled WGS sequence"/>
</dbReference>
<accession>A0A6L3ZDP1</accession>
<feature type="signal peptide" evidence="1">
    <location>
        <begin position="1"/>
        <end position="26"/>
    </location>
</feature>
<evidence type="ECO:0000313" key="3">
    <source>
        <dbReference type="Proteomes" id="UP000484164"/>
    </source>
</evidence>
<reference evidence="2 3" key="1">
    <citation type="submission" date="2019-10" db="EMBL/GenBank/DDBJ databases">
        <title>Genome sequence of Phaeocystidibacter marisrubri JCM30614 (type strain).</title>
        <authorList>
            <person name="Bowman J.P."/>
        </authorList>
    </citation>
    <scope>NUCLEOTIDE SEQUENCE [LARGE SCALE GENOMIC DNA]</scope>
    <source>
        <strain evidence="2 3">JCM 30614</strain>
    </source>
</reference>
<dbReference type="PROSITE" id="PS51257">
    <property type="entry name" value="PROKAR_LIPOPROTEIN"/>
    <property type="match status" value="1"/>
</dbReference>
<keyword evidence="1" id="KW-0732">Signal</keyword>
<protein>
    <recommendedName>
        <fullName evidence="4">Lipocalin family protein</fullName>
    </recommendedName>
</protein>
<comment type="caution">
    <text evidence="2">The sequence shown here is derived from an EMBL/GenBank/DDBJ whole genome shotgun (WGS) entry which is preliminary data.</text>
</comment>
<evidence type="ECO:0000313" key="2">
    <source>
        <dbReference type="EMBL" id="KAB2815983.1"/>
    </source>
</evidence>
<evidence type="ECO:0000256" key="1">
    <source>
        <dbReference type="SAM" id="SignalP"/>
    </source>
</evidence>
<dbReference type="OrthoDB" id="1467816at2"/>
<dbReference type="EMBL" id="WBVQ01000002">
    <property type="protein sequence ID" value="KAB2815983.1"/>
    <property type="molecule type" value="Genomic_DNA"/>
</dbReference>